<accession>A0A0C1S9P3</accession>
<comment type="similarity">
    <text evidence="3 11">Belongs to the NadD family.</text>
</comment>
<gene>
    <name evidence="11" type="primary">nadD</name>
    <name evidence="13" type="ORF">P689_122170</name>
</gene>
<keyword evidence="4 11" id="KW-0662">Pyridine nucleotide biosynthesis</keyword>
<dbReference type="PANTHER" id="PTHR39321">
    <property type="entry name" value="NICOTINATE-NUCLEOTIDE ADENYLYLTRANSFERASE-RELATED"/>
    <property type="match status" value="1"/>
</dbReference>
<keyword evidence="8 11" id="KW-0067">ATP-binding</keyword>
<dbReference type="SUPFAM" id="SSF52374">
    <property type="entry name" value="Nucleotidylyl transferase"/>
    <property type="match status" value="1"/>
</dbReference>
<evidence type="ECO:0000256" key="5">
    <source>
        <dbReference type="ARBA" id="ARBA00022679"/>
    </source>
</evidence>
<dbReference type="CDD" id="cd02165">
    <property type="entry name" value="NMNAT"/>
    <property type="match status" value="1"/>
</dbReference>
<evidence type="ECO:0000256" key="1">
    <source>
        <dbReference type="ARBA" id="ARBA00002324"/>
    </source>
</evidence>
<dbReference type="RefSeq" id="WP_052471858.1">
    <property type="nucleotide sequence ID" value="NZ_AWXV01000004.1"/>
</dbReference>
<dbReference type="PATRIC" id="fig|1401651.3.peg.435"/>
<dbReference type="AlphaFoldDB" id="A0A0C1S9P3"/>
<evidence type="ECO:0000256" key="6">
    <source>
        <dbReference type="ARBA" id="ARBA00022695"/>
    </source>
</evidence>
<evidence type="ECO:0000256" key="2">
    <source>
        <dbReference type="ARBA" id="ARBA00005019"/>
    </source>
</evidence>
<sequence length="233" mass="27996">MMYVRNNNLLECLRIEKKRPFPRTRLLYGGTFDPIHFGHISIIQHLSRILRLERFIILPNRILPKSFPTANVQHRLKMIQLALKNNPLFQIDLREIQNKKFSYTIDTLRSFRSQIGWKMPLGFIIGEDILSSIHTWFKWREILQLCNLLVCKRGKNANYRIDPVVKDWINRHRTKNKNNIFLVPYGTIYFVNNPFIQISSTEIRRRSMNNQDCKDLLPDRVLRYINKNKIYQK</sequence>
<dbReference type="GO" id="GO:0005524">
    <property type="term" value="F:ATP binding"/>
    <property type="evidence" value="ECO:0007669"/>
    <property type="project" value="UniProtKB-KW"/>
</dbReference>
<evidence type="ECO:0000256" key="11">
    <source>
        <dbReference type="HAMAP-Rule" id="MF_00244"/>
    </source>
</evidence>
<dbReference type="Pfam" id="PF01467">
    <property type="entry name" value="CTP_transf_like"/>
    <property type="match status" value="1"/>
</dbReference>
<reference evidence="13 14" key="1">
    <citation type="journal article" date="2014" name="G3 (Bethesda)">
        <title>Genome sequence of Candidatus Riesia pediculischaeffi, endosymbiont of chimpanzee lice, and genomic comparison of recently acquired endosymbionts from human and chimpanzee lice.</title>
        <authorList>
            <person name="Boyd B.M."/>
            <person name="Allen J.M."/>
            <person name="de Crecy-Lagard V."/>
            <person name="Reed D.L."/>
        </authorList>
    </citation>
    <scope>NUCLEOTIDE SEQUENCE [LARGE SCALE GENOMIC DNA]</scope>
    <source>
        <strain evidence="13 14">PTSU</strain>
    </source>
</reference>
<dbReference type="EMBL" id="AWXV01000004">
    <property type="protein sequence ID" value="KIE64001.1"/>
    <property type="molecule type" value="Genomic_DNA"/>
</dbReference>
<dbReference type="InterPro" id="IPR004821">
    <property type="entry name" value="Cyt_trans-like"/>
</dbReference>
<comment type="caution">
    <text evidence="13">The sequence shown here is derived from an EMBL/GenBank/DDBJ whole genome shotgun (WGS) entry which is preliminary data.</text>
</comment>
<dbReference type="NCBIfam" id="TIGR00125">
    <property type="entry name" value="cyt_tran_rel"/>
    <property type="match status" value="1"/>
</dbReference>
<evidence type="ECO:0000313" key="13">
    <source>
        <dbReference type="EMBL" id="KIE64001.1"/>
    </source>
</evidence>
<evidence type="ECO:0000256" key="10">
    <source>
        <dbReference type="ARBA" id="ARBA00048721"/>
    </source>
</evidence>
<dbReference type="NCBIfam" id="TIGR00482">
    <property type="entry name" value="nicotinate (nicotinamide) nucleotide adenylyltransferase"/>
    <property type="match status" value="1"/>
</dbReference>
<name>A0A0C1S9P3_9ENTR</name>
<dbReference type="Gene3D" id="3.40.50.620">
    <property type="entry name" value="HUPs"/>
    <property type="match status" value="1"/>
</dbReference>
<dbReference type="InterPro" id="IPR014729">
    <property type="entry name" value="Rossmann-like_a/b/a_fold"/>
</dbReference>
<keyword evidence="7 11" id="KW-0547">Nucleotide-binding</keyword>
<dbReference type="NCBIfam" id="NF000839">
    <property type="entry name" value="PRK00071.1-1"/>
    <property type="match status" value="1"/>
</dbReference>
<evidence type="ECO:0000256" key="9">
    <source>
        <dbReference type="ARBA" id="ARBA00023027"/>
    </source>
</evidence>
<proteinExistence type="inferred from homology"/>
<evidence type="ECO:0000256" key="4">
    <source>
        <dbReference type="ARBA" id="ARBA00022642"/>
    </source>
</evidence>
<dbReference type="GO" id="GO:0004515">
    <property type="term" value="F:nicotinate-nucleotide adenylyltransferase activity"/>
    <property type="evidence" value="ECO:0007669"/>
    <property type="project" value="UniProtKB-UniRule"/>
</dbReference>
<evidence type="ECO:0000256" key="7">
    <source>
        <dbReference type="ARBA" id="ARBA00022741"/>
    </source>
</evidence>
<evidence type="ECO:0000256" key="3">
    <source>
        <dbReference type="ARBA" id="ARBA00009014"/>
    </source>
</evidence>
<organism evidence="13 14">
    <name type="scientific">Candidatus Riesia pediculischaeffi PTSU</name>
    <dbReference type="NCBI Taxonomy" id="1401651"/>
    <lineage>
        <taxon>Bacteria</taxon>
        <taxon>Pseudomonadati</taxon>
        <taxon>Pseudomonadota</taxon>
        <taxon>Gammaproteobacteria</taxon>
        <taxon>Enterobacterales</taxon>
        <taxon>Enterobacteriaceae</taxon>
        <taxon>Candidatus Riesia</taxon>
    </lineage>
</organism>
<dbReference type="EC" id="2.7.7.18" evidence="11"/>
<keyword evidence="9 11" id="KW-0520">NAD</keyword>
<comment type="pathway">
    <text evidence="2 11">Cofactor biosynthesis; NAD(+) biosynthesis; deamido-NAD(+) from nicotinate D-ribonucleotide: step 1/1.</text>
</comment>
<dbReference type="UniPathway" id="UPA00253">
    <property type="reaction ID" value="UER00332"/>
</dbReference>
<dbReference type="HOGENOM" id="CLU_069765_0_0_6"/>
<protein>
    <recommendedName>
        <fullName evidence="11">Probable nicotinate-nucleotide adenylyltransferase</fullName>
        <ecNumber evidence="11">2.7.7.18</ecNumber>
    </recommendedName>
    <alternativeName>
        <fullName evidence="11">Deamido-NAD(+) diphosphorylase</fullName>
    </alternativeName>
    <alternativeName>
        <fullName evidence="11">Deamido-NAD(+) pyrophosphorylase</fullName>
    </alternativeName>
    <alternativeName>
        <fullName evidence="11">Nicotinate mononucleotide adenylyltransferase</fullName>
        <shortName evidence="11">NaMN adenylyltransferase</shortName>
    </alternativeName>
</protein>
<comment type="catalytic activity">
    <reaction evidence="10 11">
        <text>nicotinate beta-D-ribonucleotide + ATP + H(+) = deamido-NAD(+) + diphosphate</text>
        <dbReference type="Rhea" id="RHEA:22860"/>
        <dbReference type="ChEBI" id="CHEBI:15378"/>
        <dbReference type="ChEBI" id="CHEBI:30616"/>
        <dbReference type="ChEBI" id="CHEBI:33019"/>
        <dbReference type="ChEBI" id="CHEBI:57502"/>
        <dbReference type="ChEBI" id="CHEBI:58437"/>
        <dbReference type="EC" id="2.7.7.18"/>
    </reaction>
</comment>
<dbReference type="InterPro" id="IPR005248">
    <property type="entry name" value="NadD/NMNAT"/>
</dbReference>
<evidence type="ECO:0000256" key="8">
    <source>
        <dbReference type="ARBA" id="ARBA00022840"/>
    </source>
</evidence>
<dbReference type="PANTHER" id="PTHR39321:SF3">
    <property type="entry name" value="PHOSPHOPANTETHEINE ADENYLYLTRANSFERASE"/>
    <property type="match status" value="1"/>
</dbReference>
<comment type="function">
    <text evidence="1 11">Catalyzes the reversible adenylation of nicotinate mononucleotide (NaMN) to nicotinic acid adenine dinucleotide (NaAD).</text>
</comment>
<dbReference type="GO" id="GO:0009435">
    <property type="term" value="P:NAD+ biosynthetic process"/>
    <property type="evidence" value="ECO:0007669"/>
    <property type="project" value="UniProtKB-UniRule"/>
</dbReference>
<dbReference type="HAMAP" id="MF_00244">
    <property type="entry name" value="NaMN_adenylyltr"/>
    <property type="match status" value="1"/>
</dbReference>
<feature type="domain" description="Cytidyltransferase-like" evidence="12">
    <location>
        <begin position="27"/>
        <end position="206"/>
    </location>
</feature>
<dbReference type="Proteomes" id="UP000054529">
    <property type="component" value="Unassembled WGS sequence"/>
</dbReference>
<dbReference type="OrthoDB" id="5295945at2"/>
<keyword evidence="5 11" id="KW-0808">Transferase</keyword>
<keyword evidence="6 11" id="KW-0548">Nucleotidyltransferase</keyword>
<evidence type="ECO:0000259" key="12">
    <source>
        <dbReference type="Pfam" id="PF01467"/>
    </source>
</evidence>
<evidence type="ECO:0000313" key="14">
    <source>
        <dbReference type="Proteomes" id="UP000054529"/>
    </source>
</evidence>